<dbReference type="InterPro" id="IPR015683">
    <property type="entry name" value="Ionotropic_Glu_rcpt"/>
</dbReference>
<keyword evidence="2" id="KW-0812">Transmembrane</keyword>
<accession>A0A2I0HQ23</accession>
<dbReference type="PANTHER" id="PTHR34836">
    <property type="entry name" value="OS06G0188250 PROTEIN"/>
    <property type="match status" value="1"/>
</dbReference>
<dbReference type="Gene3D" id="3.40.50.2300">
    <property type="match status" value="1"/>
</dbReference>
<dbReference type="SUPFAM" id="SSF53822">
    <property type="entry name" value="Periplasmic binding protein-like I"/>
    <property type="match status" value="1"/>
</dbReference>
<dbReference type="PANTHER" id="PTHR34836:SF7">
    <property type="entry name" value="RECEPTOR LIGAND BINDING REGION DOMAIN-CONTAINING PROTEIN"/>
    <property type="match status" value="1"/>
</dbReference>
<dbReference type="AlphaFoldDB" id="A0A2I0HQ23"/>
<keyword evidence="3" id="KW-1133">Transmembrane helix</keyword>
<comment type="caution">
    <text evidence="6">The sequence shown here is derived from an EMBL/GenBank/DDBJ whole genome shotgun (WGS) entry which is preliminary data.</text>
</comment>
<comment type="subcellular location">
    <subcellularLocation>
        <location evidence="1">Membrane</location>
    </subcellularLocation>
</comment>
<reference evidence="6 7" key="1">
    <citation type="submission" date="2017-11" db="EMBL/GenBank/DDBJ databases">
        <title>De-novo sequencing of pomegranate (Punica granatum L.) genome.</title>
        <authorList>
            <person name="Akparov Z."/>
            <person name="Amiraslanov A."/>
            <person name="Hajiyeva S."/>
            <person name="Abbasov M."/>
            <person name="Kaur K."/>
            <person name="Hamwieh A."/>
            <person name="Solovyev V."/>
            <person name="Salamov A."/>
            <person name="Braich B."/>
            <person name="Kosarev P."/>
            <person name="Mahmoud A."/>
            <person name="Hajiyev E."/>
            <person name="Babayeva S."/>
            <person name="Izzatullayeva V."/>
            <person name="Mammadov A."/>
            <person name="Mammadov A."/>
            <person name="Sharifova S."/>
            <person name="Ojaghi J."/>
            <person name="Eynullazada K."/>
            <person name="Bayramov B."/>
            <person name="Abdulazimova A."/>
            <person name="Shahmuradov I."/>
        </authorList>
    </citation>
    <scope>NUCLEOTIDE SEQUENCE [LARGE SCALE GENOMIC DNA]</scope>
    <source>
        <strain evidence="7">cv. AG2017</strain>
        <tissue evidence="6">Leaf</tissue>
    </source>
</reference>
<proteinExistence type="predicted"/>
<name>A0A2I0HQ23_PUNGR</name>
<dbReference type="InterPro" id="IPR001828">
    <property type="entry name" value="ANF_lig-bd_rcpt"/>
</dbReference>
<dbReference type="Pfam" id="PF01094">
    <property type="entry name" value="ANF_receptor"/>
    <property type="match status" value="1"/>
</dbReference>
<dbReference type="InterPro" id="IPR028082">
    <property type="entry name" value="Peripla_BP_I"/>
</dbReference>
<evidence type="ECO:0000313" key="7">
    <source>
        <dbReference type="Proteomes" id="UP000233551"/>
    </source>
</evidence>
<keyword evidence="7" id="KW-1185">Reference proteome</keyword>
<keyword evidence="4" id="KW-0472">Membrane</keyword>
<evidence type="ECO:0000313" key="6">
    <source>
        <dbReference type="EMBL" id="PKI33814.1"/>
    </source>
</evidence>
<protein>
    <recommendedName>
        <fullName evidence="5">Receptor ligand binding region domain-containing protein</fullName>
    </recommendedName>
</protein>
<organism evidence="6 7">
    <name type="scientific">Punica granatum</name>
    <name type="common">Pomegranate</name>
    <dbReference type="NCBI Taxonomy" id="22663"/>
    <lineage>
        <taxon>Eukaryota</taxon>
        <taxon>Viridiplantae</taxon>
        <taxon>Streptophyta</taxon>
        <taxon>Embryophyta</taxon>
        <taxon>Tracheophyta</taxon>
        <taxon>Spermatophyta</taxon>
        <taxon>Magnoliopsida</taxon>
        <taxon>eudicotyledons</taxon>
        <taxon>Gunneridae</taxon>
        <taxon>Pentapetalae</taxon>
        <taxon>rosids</taxon>
        <taxon>malvids</taxon>
        <taxon>Myrtales</taxon>
        <taxon>Lythraceae</taxon>
        <taxon>Punica</taxon>
    </lineage>
</organism>
<evidence type="ECO:0000259" key="5">
    <source>
        <dbReference type="Pfam" id="PF01094"/>
    </source>
</evidence>
<evidence type="ECO:0000256" key="2">
    <source>
        <dbReference type="ARBA" id="ARBA00022692"/>
    </source>
</evidence>
<dbReference type="EMBL" id="PGOL01006308">
    <property type="protein sequence ID" value="PKI33814.1"/>
    <property type="molecule type" value="Genomic_DNA"/>
</dbReference>
<dbReference type="Proteomes" id="UP000233551">
    <property type="component" value="Unassembled WGS sequence"/>
</dbReference>
<feature type="domain" description="Receptor ligand binding region" evidence="5">
    <location>
        <begin position="96"/>
        <end position="179"/>
    </location>
</feature>
<dbReference type="STRING" id="22663.A0A2I0HQ23"/>
<evidence type="ECO:0000256" key="3">
    <source>
        <dbReference type="ARBA" id="ARBA00022989"/>
    </source>
</evidence>
<sequence>MREELSMVEKNQKWDEGSVNMYKAIWSGKLKENLNFGLEEAAQLFKVKFYYFGEVQQRRGVKLVYCKNKDQLADLFTKSSHCYKVEWHKENIGVLWQSLIQGGTRVFLVHMTASLGSQIFLRARKAGMLNDETVWIVTDRLTSLLDPVGHRAIESMQGAIGVRPHLPMSKQLIRFKKKYPTNELISGLQSSLQ</sequence>
<gene>
    <name evidence="6" type="ORF">CRG98_045798</name>
</gene>
<dbReference type="GO" id="GO:0016020">
    <property type="term" value="C:membrane"/>
    <property type="evidence" value="ECO:0007669"/>
    <property type="project" value="UniProtKB-SubCell"/>
</dbReference>
<evidence type="ECO:0000256" key="4">
    <source>
        <dbReference type="ARBA" id="ARBA00023136"/>
    </source>
</evidence>
<evidence type="ECO:0000256" key="1">
    <source>
        <dbReference type="ARBA" id="ARBA00004370"/>
    </source>
</evidence>